<reference evidence="3 4" key="1">
    <citation type="journal article" date="2018" name="Mol. Plant">
        <title>The genome of Artemisia annua provides insight into the evolution of Asteraceae family and artemisinin biosynthesis.</title>
        <authorList>
            <person name="Shen Q."/>
            <person name="Zhang L."/>
            <person name="Liao Z."/>
            <person name="Wang S."/>
            <person name="Yan T."/>
            <person name="Shi P."/>
            <person name="Liu M."/>
            <person name="Fu X."/>
            <person name="Pan Q."/>
            <person name="Wang Y."/>
            <person name="Lv Z."/>
            <person name="Lu X."/>
            <person name="Zhang F."/>
            <person name="Jiang W."/>
            <person name="Ma Y."/>
            <person name="Chen M."/>
            <person name="Hao X."/>
            <person name="Li L."/>
            <person name="Tang Y."/>
            <person name="Lv G."/>
            <person name="Zhou Y."/>
            <person name="Sun X."/>
            <person name="Brodelius P.E."/>
            <person name="Rose J.K.C."/>
            <person name="Tang K."/>
        </authorList>
    </citation>
    <scope>NUCLEOTIDE SEQUENCE [LARGE SCALE GENOMIC DNA]</scope>
    <source>
        <strain evidence="4">cv. Huhao1</strain>
        <tissue evidence="3">Leaf</tissue>
    </source>
</reference>
<evidence type="ECO:0000313" key="4">
    <source>
        <dbReference type="Proteomes" id="UP000245207"/>
    </source>
</evidence>
<keyword evidence="3" id="KW-0808">Transferase</keyword>
<organism evidence="3 4">
    <name type="scientific">Artemisia annua</name>
    <name type="common">Sweet wormwood</name>
    <dbReference type="NCBI Taxonomy" id="35608"/>
    <lineage>
        <taxon>Eukaryota</taxon>
        <taxon>Viridiplantae</taxon>
        <taxon>Streptophyta</taxon>
        <taxon>Embryophyta</taxon>
        <taxon>Tracheophyta</taxon>
        <taxon>Spermatophyta</taxon>
        <taxon>Magnoliopsida</taxon>
        <taxon>eudicotyledons</taxon>
        <taxon>Gunneridae</taxon>
        <taxon>Pentapetalae</taxon>
        <taxon>asterids</taxon>
        <taxon>campanulids</taxon>
        <taxon>Asterales</taxon>
        <taxon>Asteraceae</taxon>
        <taxon>Asteroideae</taxon>
        <taxon>Anthemideae</taxon>
        <taxon>Artemisiinae</taxon>
        <taxon>Artemisia</taxon>
    </lineage>
</organism>
<keyword evidence="3" id="KW-0695">RNA-directed DNA polymerase</keyword>
<protein>
    <submittedName>
        <fullName evidence="3">Reverse transcriptase zinc-binding domain-containing protein</fullName>
    </submittedName>
</protein>
<dbReference type="EMBL" id="PKPP01001280">
    <property type="protein sequence ID" value="PWA84014.1"/>
    <property type="molecule type" value="Genomic_DNA"/>
</dbReference>
<dbReference type="InterPro" id="IPR026960">
    <property type="entry name" value="RVT-Znf"/>
</dbReference>
<keyword evidence="4" id="KW-1185">Reference proteome</keyword>
<dbReference type="Proteomes" id="UP000245207">
    <property type="component" value="Unassembled WGS sequence"/>
</dbReference>
<feature type="coiled-coil region" evidence="1">
    <location>
        <begin position="30"/>
        <end position="72"/>
    </location>
</feature>
<feature type="domain" description="Reverse transcriptase zinc-binding" evidence="2">
    <location>
        <begin position="77"/>
        <end position="133"/>
    </location>
</feature>
<evidence type="ECO:0000313" key="3">
    <source>
        <dbReference type="EMBL" id="PWA84014.1"/>
    </source>
</evidence>
<comment type="caution">
    <text evidence="3">The sequence shown here is derived from an EMBL/GenBank/DDBJ whole genome shotgun (WGS) entry which is preliminary data.</text>
</comment>
<evidence type="ECO:0000256" key="1">
    <source>
        <dbReference type="SAM" id="Coils"/>
    </source>
</evidence>
<evidence type="ECO:0000259" key="2">
    <source>
        <dbReference type="Pfam" id="PF13966"/>
    </source>
</evidence>
<dbReference type="GO" id="GO:0003964">
    <property type="term" value="F:RNA-directed DNA polymerase activity"/>
    <property type="evidence" value="ECO:0007669"/>
    <property type="project" value="UniProtKB-KW"/>
</dbReference>
<keyword evidence="3" id="KW-0548">Nucleotidyltransferase</keyword>
<name>A0A2U1PE21_ARTAN</name>
<sequence>MFRSWFLELDFSDVVEESWKNDQVGDNNAMVRLKNKLKCLKKRLRSWNKSKVEDRNKQKRECSNKLEEIDKRLDSDQDIKVTRWSKLVLIKVNIMGWRLSIDKLPTCVNLDARGIDIPSVLCPICGECTESVGKVVGSPYSSDEVLSTMVRLVLGSSVK</sequence>
<dbReference type="AlphaFoldDB" id="A0A2U1PE21"/>
<accession>A0A2U1PE21</accession>
<dbReference type="Pfam" id="PF13966">
    <property type="entry name" value="zf-RVT"/>
    <property type="match status" value="1"/>
</dbReference>
<gene>
    <name evidence="3" type="ORF">CTI12_AA163060</name>
</gene>
<keyword evidence="1" id="KW-0175">Coiled coil</keyword>
<proteinExistence type="predicted"/>